<dbReference type="GO" id="GO:0005737">
    <property type="term" value="C:cytoplasm"/>
    <property type="evidence" value="ECO:0007669"/>
    <property type="project" value="TreeGrafter"/>
</dbReference>
<name>A0A819GPZ1_9BILA</name>
<dbReference type="InterPro" id="IPR035899">
    <property type="entry name" value="DBL_dom_sf"/>
</dbReference>
<feature type="domain" description="DH" evidence="3">
    <location>
        <begin position="240"/>
        <end position="400"/>
    </location>
</feature>
<protein>
    <recommendedName>
        <fullName evidence="3">DH domain-containing protein</fullName>
    </recommendedName>
</protein>
<keyword evidence="2" id="KW-1133">Transmembrane helix</keyword>
<dbReference type="PANTHER" id="PTHR22834">
    <property type="entry name" value="NUCLEAR FUSION PROTEIN FUS2"/>
    <property type="match status" value="1"/>
</dbReference>
<dbReference type="GO" id="GO:0005085">
    <property type="term" value="F:guanyl-nucleotide exchange factor activity"/>
    <property type="evidence" value="ECO:0007669"/>
    <property type="project" value="InterPro"/>
</dbReference>
<comment type="caution">
    <text evidence="4">The sequence shown here is derived from an EMBL/GenBank/DDBJ whole genome shotgun (WGS) entry which is preliminary data.</text>
</comment>
<dbReference type="PROSITE" id="PS50010">
    <property type="entry name" value="DH_2"/>
    <property type="match status" value="1"/>
</dbReference>
<dbReference type="AlphaFoldDB" id="A0A819GPZ1"/>
<dbReference type="Proteomes" id="UP000663866">
    <property type="component" value="Unassembled WGS sequence"/>
</dbReference>
<dbReference type="SUPFAM" id="SSF48065">
    <property type="entry name" value="DBL homology domain (DH-domain)"/>
    <property type="match status" value="1"/>
</dbReference>
<feature type="region of interest" description="Disordered" evidence="1">
    <location>
        <begin position="151"/>
        <end position="210"/>
    </location>
</feature>
<proteinExistence type="predicted"/>
<feature type="transmembrane region" description="Helical" evidence="2">
    <location>
        <begin position="416"/>
        <end position="437"/>
    </location>
</feature>
<feature type="transmembrane region" description="Helical" evidence="2">
    <location>
        <begin position="388"/>
        <end position="409"/>
    </location>
</feature>
<evidence type="ECO:0000256" key="2">
    <source>
        <dbReference type="SAM" id="Phobius"/>
    </source>
</evidence>
<organism evidence="4 5">
    <name type="scientific">Rotaria magnacalcarata</name>
    <dbReference type="NCBI Taxonomy" id="392030"/>
    <lineage>
        <taxon>Eukaryota</taxon>
        <taxon>Metazoa</taxon>
        <taxon>Spiralia</taxon>
        <taxon>Gnathifera</taxon>
        <taxon>Rotifera</taxon>
        <taxon>Eurotatoria</taxon>
        <taxon>Bdelloidea</taxon>
        <taxon>Philodinida</taxon>
        <taxon>Philodinidae</taxon>
        <taxon>Rotaria</taxon>
    </lineage>
</organism>
<keyword evidence="5" id="KW-1185">Reference proteome</keyword>
<dbReference type="SMART" id="SM00325">
    <property type="entry name" value="RhoGEF"/>
    <property type="match status" value="1"/>
</dbReference>
<sequence length="438" mass="49916">MNSDIHLSQSSVRSASYNSTTTRANNNISQYSSSSYFRRIKNSVTKNFSCDGTRFSSSCFKCFRYFTPTKYKPQLISSPPPPLPAIYNSSQITYSPQYPYSFTSSYINSNNNNNTLDVQAFYTSLPLNQFSTNNQFIFTSNKNLANVCHTPSTTSSLSSFDEPPPVKPRLSLRPQLPPPPPPPVPPPLFVPTIPSMPPLRGPTRPAPKPPIQIKTEQQQANQLLIDEQVDKTDINIVQRRRQHAISELLSTERDYLRDLVLLHETFLGSNAISCPDSINKKLLFGNINDINDVSHRLLNLLEFECSKSQQNDDAHCCIGLVFNGLIDQLKHAYAEYCRNHEWVHGYLRKCGNDEKLQKYLQDGLCKLRLQKPSVFDVSALLLRPIQRIVRYPLILNELFKVFLHLVFLIKKTKINLVFFPCILFHGRTLVAIISIIYI</sequence>
<dbReference type="CDD" id="cd00160">
    <property type="entry name" value="RhoGEF"/>
    <property type="match status" value="1"/>
</dbReference>
<evidence type="ECO:0000313" key="5">
    <source>
        <dbReference type="Proteomes" id="UP000663866"/>
    </source>
</evidence>
<feature type="compositionally biased region" description="Pro residues" evidence="1">
    <location>
        <begin position="175"/>
        <end position="210"/>
    </location>
</feature>
<dbReference type="PANTHER" id="PTHR22834:SF20">
    <property type="entry name" value="SH3 DOMAIN-CONTAINING PROTEIN"/>
    <property type="match status" value="1"/>
</dbReference>
<dbReference type="Gene3D" id="1.20.900.10">
    <property type="entry name" value="Dbl homology (DH) domain"/>
    <property type="match status" value="1"/>
</dbReference>
<evidence type="ECO:0000256" key="1">
    <source>
        <dbReference type="SAM" id="MobiDB-lite"/>
    </source>
</evidence>
<dbReference type="InterPro" id="IPR051492">
    <property type="entry name" value="Dynamin-Rho_GEF"/>
</dbReference>
<gene>
    <name evidence="4" type="ORF">OVN521_LOCUS8776</name>
</gene>
<evidence type="ECO:0000313" key="4">
    <source>
        <dbReference type="EMBL" id="CAF3887072.1"/>
    </source>
</evidence>
<dbReference type="InterPro" id="IPR000219">
    <property type="entry name" value="DH_dom"/>
</dbReference>
<accession>A0A819GPZ1</accession>
<evidence type="ECO:0000259" key="3">
    <source>
        <dbReference type="PROSITE" id="PS50010"/>
    </source>
</evidence>
<dbReference type="EMBL" id="CAJOBG010001032">
    <property type="protein sequence ID" value="CAF3887072.1"/>
    <property type="molecule type" value="Genomic_DNA"/>
</dbReference>
<dbReference type="Pfam" id="PF00621">
    <property type="entry name" value="RhoGEF"/>
    <property type="match status" value="1"/>
</dbReference>
<keyword evidence="2" id="KW-0812">Transmembrane</keyword>
<keyword evidence="2" id="KW-0472">Membrane</keyword>
<reference evidence="4" key="1">
    <citation type="submission" date="2021-02" db="EMBL/GenBank/DDBJ databases">
        <authorList>
            <person name="Nowell W R."/>
        </authorList>
    </citation>
    <scope>NUCLEOTIDE SEQUENCE</scope>
</reference>